<feature type="compositionally biased region" description="Polar residues" evidence="6">
    <location>
        <begin position="1065"/>
        <end position="1090"/>
    </location>
</feature>
<dbReference type="CDD" id="cd09395">
    <property type="entry name" value="LIM2_Rga"/>
    <property type="match status" value="1"/>
</dbReference>
<evidence type="ECO:0000256" key="6">
    <source>
        <dbReference type="SAM" id="MobiDB-lite"/>
    </source>
</evidence>
<dbReference type="GO" id="GO:0046872">
    <property type="term" value="F:metal ion binding"/>
    <property type="evidence" value="ECO:0007669"/>
    <property type="project" value="UniProtKB-KW"/>
</dbReference>
<evidence type="ECO:0000256" key="5">
    <source>
        <dbReference type="SAM" id="Coils"/>
    </source>
</evidence>
<dbReference type="SMART" id="SM00132">
    <property type="entry name" value="LIM"/>
    <property type="match status" value="2"/>
</dbReference>
<evidence type="ECO:0000256" key="1">
    <source>
        <dbReference type="ARBA" id="ARBA00022468"/>
    </source>
</evidence>
<feature type="domain" description="Rho-GAP" evidence="8">
    <location>
        <begin position="1169"/>
        <end position="1372"/>
    </location>
</feature>
<feature type="compositionally biased region" description="Low complexity" evidence="6">
    <location>
        <begin position="261"/>
        <end position="270"/>
    </location>
</feature>
<dbReference type="InterPro" id="IPR000198">
    <property type="entry name" value="RhoGAP_dom"/>
</dbReference>
<dbReference type="Proteomes" id="UP000590412">
    <property type="component" value="Unassembled WGS sequence"/>
</dbReference>
<feature type="domain" description="LIM zinc-binding" evidence="7">
    <location>
        <begin position="67"/>
        <end position="129"/>
    </location>
</feature>
<sequence>MTEVDTSQRISTHHPNGSYTSPSTNSNSNTTQSTYTTPRSTDNVISLDQPQGTSQNYQHSPGYNQREVCKKCNLLIIEGHAYELGEDRWHIDCFKCSKCGTSLGCNSNFLVLGNGNLICSNCSYNCKQCGRKIDDLAILTGDQAYCSSCFKCRSCKRKIEDLRYARTSKGLFCMDCHEKLMAKKKRYDAKKRQLATLQEKQSQSSLVGGGGGADTRTLDDYRRASANSSRNSLIQAYMTNTYNSEQNKSKSTTSLYKQGDNNSQSSMNSSKYKSLPKAPVQESYASSNSPNRQDNRTSNGYSNQPSQEQISSRGSSSHSHVSERSHSQEVIRDRPGKRNNGNPSPAVLSPENDFSIEEVQNSSDSDTNEEPGSKQTKGTSLRAKATNFKGQLDSRSSHNSPVNATTSKDSQLTNADNSVYLDFSDAISDNPPARSKQRKYSSNNQLDAPADLKPSSSRNGDPTKHLTPQTVPQEVAGDVKNKNLLILSPGQFHDHEFHSATMGSPLIDSPGTLLSRSSSNDNRLKAQSLTIEQDQYSKSQCPSPYAKANRQARVVEMNDEIQTDAVPVDSDITVNSGSAYATPQQSRHRATSGAGTGNGGTGPIGASLSSPPPKVPVPNTPTRNRERLQALKFDESVAYGLGLEGVTYSDDSNKMAMDQEAEQREYMRQLRQQQEQEQEQRGGHSVHSTPQRSKEEYSNKPSRSEYMPAPFSINQSPRIIGNVTPAVTNLEEENDQEQTPAATLGGGGESPSQPQKVSRTTSIIRNLKHKRSVSGGNSQSKFGFFKSSPREDIVKGQSSHTRHISDGSIASSTLAGINSIHSHYFVSPNQADNKSNTSGLDKFKVPYSQTHARSTSDSTMFFDGDPFDIKAIKNEVQKLSAEKLNLDLDIKRLKMDKAKLGDQLRSIQSNLTDETIKYDNLVNEVRDLEERKVQLTQQNKELVEQHEHLKITQKQDRQMRHNQQASLSTLHRFGSSDSEALGDDMSTSFSTTASTVGRDGKGVGYNEQHLARQRQQPLQSQQSQQSQQQHQPPSAPQSNVAEDEQTHKATRLKFWRRAKTGAAQVVSTKNDSGSGNSNISAPSMPHSGSAQLRVPGSGNNNNSNGNGNGNGSGNGNNNGLGTSSKFSRSTSTNILDSFLNSDYNGSNSSGLQLTKSKSASSSLVSLFNSTLQQRAEYEKTPIPLIVTRCLIEVEKRGLEVEGIYRISGGNSAIVAIENAFSNLGQDPDDKQLSKLNDLLECGDIHAVTSALKRYLRKLPDPVIPISHYDEFIRIAHLQQQQQSQQNKEARIDALSALVQKLPVANRSVLHILCQHLHKVAALQEINRMGVKNLSVVFAPTLARDETGEREMADMGSRNDMTELLLTEFNKVFRQF</sequence>
<feature type="compositionally biased region" description="Polar residues" evidence="6">
    <location>
        <begin position="1"/>
        <end position="17"/>
    </location>
</feature>
<feature type="region of interest" description="Disordered" evidence="6">
    <location>
        <begin position="496"/>
        <end position="521"/>
    </location>
</feature>
<feature type="compositionally biased region" description="Polar residues" evidence="6">
    <location>
        <begin position="195"/>
        <end position="206"/>
    </location>
</feature>
<keyword evidence="1" id="KW-0343">GTPase activation</keyword>
<dbReference type="PROSITE" id="PS50023">
    <property type="entry name" value="LIM_DOMAIN_2"/>
    <property type="match status" value="1"/>
</dbReference>
<feature type="compositionally biased region" description="Low complexity" evidence="6">
    <location>
        <begin position="306"/>
        <end position="319"/>
    </location>
</feature>
<dbReference type="PROSITE" id="PS50238">
    <property type="entry name" value="RHOGAP"/>
    <property type="match status" value="1"/>
</dbReference>
<feature type="compositionally biased region" description="Polar residues" evidence="6">
    <location>
        <begin position="240"/>
        <end position="260"/>
    </location>
</feature>
<feature type="compositionally biased region" description="Gly residues" evidence="6">
    <location>
        <begin position="1106"/>
        <end position="1118"/>
    </location>
</feature>
<keyword evidence="5" id="KW-0175">Coiled coil</keyword>
<feature type="coiled-coil region" evidence="5">
    <location>
        <begin position="869"/>
        <end position="952"/>
    </location>
</feature>
<accession>A0A8X7NKC4</accession>
<name>A0A8X7NKC4_CANPA</name>
<dbReference type="GO" id="GO:0005938">
    <property type="term" value="C:cell cortex"/>
    <property type="evidence" value="ECO:0007669"/>
    <property type="project" value="UniProtKB-ARBA"/>
</dbReference>
<dbReference type="SUPFAM" id="SSF48350">
    <property type="entry name" value="GTPase activation domain, GAP"/>
    <property type="match status" value="1"/>
</dbReference>
<feature type="compositionally biased region" description="Gly residues" evidence="6">
    <location>
        <begin position="594"/>
        <end position="603"/>
    </location>
</feature>
<dbReference type="PANTHER" id="PTHR23176:SF128">
    <property type="entry name" value="RHO GTPASE-ACTIVATING PROTEIN RGD1"/>
    <property type="match status" value="1"/>
</dbReference>
<feature type="compositionally biased region" description="Pro residues" evidence="6">
    <location>
        <begin position="610"/>
        <end position="619"/>
    </location>
</feature>
<evidence type="ECO:0000259" key="7">
    <source>
        <dbReference type="PROSITE" id="PS50023"/>
    </source>
</evidence>
<feature type="region of interest" description="Disordered" evidence="6">
    <location>
        <begin position="731"/>
        <end position="804"/>
    </location>
</feature>
<feature type="region of interest" description="Disordered" evidence="6">
    <location>
        <begin position="193"/>
        <end position="218"/>
    </location>
</feature>
<dbReference type="CDD" id="cd09394">
    <property type="entry name" value="LIM1_Rga"/>
    <property type="match status" value="1"/>
</dbReference>
<dbReference type="GO" id="GO:0005933">
    <property type="term" value="C:cellular bud"/>
    <property type="evidence" value="ECO:0007669"/>
    <property type="project" value="UniProtKB-ARBA"/>
</dbReference>
<feature type="region of interest" description="Disordered" evidence="6">
    <location>
        <begin position="574"/>
        <end position="622"/>
    </location>
</feature>
<feature type="compositionally biased region" description="Low complexity" evidence="6">
    <location>
        <begin position="1013"/>
        <end position="1038"/>
    </location>
</feature>
<feature type="region of interest" description="Disordered" evidence="6">
    <location>
        <begin position="240"/>
        <end position="475"/>
    </location>
</feature>
<keyword evidence="3 4" id="KW-0862">Zinc</keyword>
<feature type="compositionally biased region" description="Polar residues" evidence="6">
    <location>
        <begin position="283"/>
        <end position="305"/>
    </location>
</feature>
<evidence type="ECO:0000313" key="10">
    <source>
        <dbReference type="Proteomes" id="UP000590412"/>
    </source>
</evidence>
<keyword evidence="2 4" id="KW-0479">Metal-binding</keyword>
<feature type="compositionally biased region" description="Low complexity" evidence="6">
    <location>
        <begin position="1096"/>
        <end position="1105"/>
    </location>
</feature>
<dbReference type="GO" id="GO:0007165">
    <property type="term" value="P:signal transduction"/>
    <property type="evidence" value="ECO:0007669"/>
    <property type="project" value="InterPro"/>
</dbReference>
<dbReference type="InterPro" id="IPR050729">
    <property type="entry name" value="Rho-GAP"/>
</dbReference>
<proteinExistence type="predicted"/>
<dbReference type="Pfam" id="PF00412">
    <property type="entry name" value="LIM"/>
    <property type="match status" value="2"/>
</dbReference>
<feature type="compositionally biased region" description="Polar residues" evidence="6">
    <location>
        <begin position="574"/>
        <end position="585"/>
    </location>
</feature>
<protein>
    <submittedName>
        <fullName evidence="9">RhoGAP domain family protein</fullName>
    </submittedName>
</protein>
<evidence type="ECO:0000256" key="2">
    <source>
        <dbReference type="ARBA" id="ARBA00022723"/>
    </source>
</evidence>
<evidence type="ECO:0000256" key="3">
    <source>
        <dbReference type="ARBA" id="ARBA00022833"/>
    </source>
</evidence>
<dbReference type="OrthoDB" id="19923at2759"/>
<feature type="region of interest" description="Disordered" evidence="6">
    <location>
        <begin position="970"/>
        <end position="1128"/>
    </location>
</feature>
<dbReference type="SMART" id="SM00324">
    <property type="entry name" value="RhoGAP"/>
    <property type="match status" value="1"/>
</dbReference>
<organism evidence="9 10">
    <name type="scientific">Candida parapsilosis</name>
    <name type="common">Yeast</name>
    <dbReference type="NCBI Taxonomy" id="5480"/>
    <lineage>
        <taxon>Eukaryota</taxon>
        <taxon>Fungi</taxon>
        <taxon>Dikarya</taxon>
        <taxon>Ascomycota</taxon>
        <taxon>Saccharomycotina</taxon>
        <taxon>Pichiomycetes</taxon>
        <taxon>Debaryomycetaceae</taxon>
        <taxon>Candida/Lodderomyces clade</taxon>
        <taxon>Candida</taxon>
    </lineage>
</organism>
<feature type="compositionally biased region" description="Polar residues" evidence="6">
    <location>
        <begin position="750"/>
        <end position="764"/>
    </location>
</feature>
<feature type="compositionally biased region" description="Polar residues" evidence="6">
    <location>
        <begin position="985"/>
        <end position="995"/>
    </location>
</feature>
<dbReference type="GO" id="GO:0005096">
    <property type="term" value="F:GTPase activator activity"/>
    <property type="evidence" value="ECO:0007669"/>
    <property type="project" value="UniProtKB-KW"/>
</dbReference>
<evidence type="ECO:0000256" key="4">
    <source>
        <dbReference type="PROSITE-ProRule" id="PRU00125"/>
    </source>
</evidence>
<dbReference type="CDD" id="cd00159">
    <property type="entry name" value="RhoGAP"/>
    <property type="match status" value="1"/>
</dbReference>
<dbReference type="Gene3D" id="2.10.110.10">
    <property type="entry name" value="Cysteine Rich Protein"/>
    <property type="match status" value="2"/>
</dbReference>
<dbReference type="EMBL" id="JABWAB010000007">
    <property type="protein sequence ID" value="KAF6047024.1"/>
    <property type="molecule type" value="Genomic_DNA"/>
</dbReference>
<feature type="compositionally biased region" description="Basic and acidic residues" evidence="6">
    <location>
        <begin position="320"/>
        <end position="336"/>
    </location>
</feature>
<feature type="compositionally biased region" description="Low complexity" evidence="6">
    <location>
        <begin position="18"/>
        <end position="41"/>
    </location>
</feature>
<dbReference type="InterPro" id="IPR008936">
    <property type="entry name" value="Rho_GTPase_activation_prot"/>
</dbReference>
<reference evidence="9" key="1">
    <citation type="submission" date="2020-03" db="EMBL/GenBank/DDBJ databases">
        <title>FDA dAtabase for Regulatory Grade micrObial Sequences (FDA-ARGOS): Supporting development and validation of Infectious Disease Dx tests.</title>
        <authorList>
            <person name="Campos J."/>
            <person name="Goldberg B."/>
            <person name="Tallon L."/>
            <person name="Sadzewicz L."/>
            <person name="Vavikolanu K."/>
            <person name="Mehta A."/>
            <person name="Aluvathingal J."/>
            <person name="Nadendla S."/>
            <person name="Nandy P."/>
            <person name="Geyer C."/>
            <person name="Yan Y."/>
            <person name="Sichtig H."/>
        </authorList>
    </citation>
    <scope>NUCLEOTIDE SEQUENCE [LARGE SCALE GENOMIC DNA]</scope>
    <source>
        <strain evidence="9">FDAARGOS_652</strain>
    </source>
</reference>
<dbReference type="PANTHER" id="PTHR23176">
    <property type="entry name" value="RHO/RAC/CDC GTPASE-ACTIVATING PROTEIN"/>
    <property type="match status" value="1"/>
</dbReference>
<feature type="compositionally biased region" description="Polar residues" evidence="6">
    <location>
        <begin position="42"/>
        <end position="59"/>
    </location>
</feature>
<comment type="caution">
    <text evidence="9">The sequence shown here is derived from an EMBL/GenBank/DDBJ whole genome shotgun (WGS) entry which is preliminary data.</text>
</comment>
<dbReference type="InterPro" id="IPR001781">
    <property type="entry name" value="Znf_LIM"/>
</dbReference>
<evidence type="ECO:0000313" key="9">
    <source>
        <dbReference type="EMBL" id="KAF6047024.1"/>
    </source>
</evidence>
<evidence type="ECO:0000259" key="8">
    <source>
        <dbReference type="PROSITE" id="PS50238"/>
    </source>
</evidence>
<feature type="compositionally biased region" description="Polar residues" evidence="6">
    <location>
        <begin position="393"/>
        <end position="417"/>
    </location>
</feature>
<dbReference type="PROSITE" id="PS00478">
    <property type="entry name" value="LIM_DOMAIN_1"/>
    <property type="match status" value="1"/>
</dbReference>
<feature type="region of interest" description="Disordered" evidence="6">
    <location>
        <begin position="645"/>
        <end position="718"/>
    </location>
</feature>
<dbReference type="Pfam" id="PF00620">
    <property type="entry name" value="RhoGAP"/>
    <property type="match status" value="1"/>
</dbReference>
<gene>
    <name evidence="9" type="ORF">FOB60_004560</name>
</gene>
<keyword evidence="4" id="KW-0440">LIM domain</keyword>
<feature type="compositionally biased region" description="Polar residues" evidence="6">
    <location>
        <begin position="454"/>
        <end position="472"/>
    </location>
</feature>
<dbReference type="Gene3D" id="1.10.555.10">
    <property type="entry name" value="Rho GTPase activation protein"/>
    <property type="match status" value="1"/>
</dbReference>
<feature type="compositionally biased region" description="Basic residues" evidence="6">
    <location>
        <begin position="1048"/>
        <end position="1059"/>
    </location>
</feature>
<feature type="region of interest" description="Disordered" evidence="6">
    <location>
        <begin position="1"/>
        <end position="59"/>
    </location>
</feature>